<keyword evidence="3" id="KW-1185">Reference proteome</keyword>
<feature type="transmembrane region" description="Helical" evidence="1">
    <location>
        <begin position="66"/>
        <end position="93"/>
    </location>
</feature>
<reference evidence="2 3" key="1">
    <citation type="submission" date="2019-03" db="EMBL/GenBank/DDBJ databases">
        <title>First draft genome of Liparis tanakae, snailfish: a comprehensive survey of snailfish specific genes.</title>
        <authorList>
            <person name="Kim W."/>
            <person name="Song I."/>
            <person name="Jeong J.-H."/>
            <person name="Kim D."/>
            <person name="Kim S."/>
            <person name="Ryu S."/>
            <person name="Song J.Y."/>
            <person name="Lee S.K."/>
        </authorList>
    </citation>
    <scope>NUCLEOTIDE SEQUENCE [LARGE SCALE GENOMIC DNA]</scope>
    <source>
        <tissue evidence="2">Muscle</tissue>
    </source>
</reference>
<dbReference type="AlphaFoldDB" id="A0A4Z2E0W2"/>
<proteinExistence type="predicted"/>
<name>A0A4Z2E0W2_9TELE</name>
<comment type="caution">
    <text evidence="2">The sequence shown here is derived from an EMBL/GenBank/DDBJ whole genome shotgun (WGS) entry which is preliminary data.</text>
</comment>
<evidence type="ECO:0000313" key="2">
    <source>
        <dbReference type="EMBL" id="TNN22369.1"/>
    </source>
</evidence>
<sequence length="94" mass="10294">MEERSAWRLLPHLRGDASPVGVGGASRRLLGLTALHLYVVLLSLVSRPPDSRTVACAGVKNMMDVCVMDVCVMDVCVMDVCVIYLFILSVLYII</sequence>
<evidence type="ECO:0000256" key="1">
    <source>
        <dbReference type="SAM" id="Phobius"/>
    </source>
</evidence>
<evidence type="ECO:0000313" key="3">
    <source>
        <dbReference type="Proteomes" id="UP000314294"/>
    </source>
</evidence>
<keyword evidence="1" id="KW-1133">Transmembrane helix</keyword>
<keyword evidence="1" id="KW-0812">Transmembrane</keyword>
<protein>
    <submittedName>
        <fullName evidence="2">Uncharacterized protein</fullName>
    </submittedName>
</protein>
<gene>
    <name evidence="2" type="ORF">EYF80_067517</name>
</gene>
<organism evidence="2 3">
    <name type="scientific">Liparis tanakae</name>
    <name type="common">Tanaka's snailfish</name>
    <dbReference type="NCBI Taxonomy" id="230148"/>
    <lineage>
        <taxon>Eukaryota</taxon>
        <taxon>Metazoa</taxon>
        <taxon>Chordata</taxon>
        <taxon>Craniata</taxon>
        <taxon>Vertebrata</taxon>
        <taxon>Euteleostomi</taxon>
        <taxon>Actinopterygii</taxon>
        <taxon>Neopterygii</taxon>
        <taxon>Teleostei</taxon>
        <taxon>Neoteleostei</taxon>
        <taxon>Acanthomorphata</taxon>
        <taxon>Eupercaria</taxon>
        <taxon>Perciformes</taxon>
        <taxon>Cottioidei</taxon>
        <taxon>Cottales</taxon>
        <taxon>Liparidae</taxon>
        <taxon>Liparis</taxon>
    </lineage>
</organism>
<keyword evidence="1" id="KW-0472">Membrane</keyword>
<dbReference type="EMBL" id="SRLO01022833">
    <property type="protein sequence ID" value="TNN22369.1"/>
    <property type="molecule type" value="Genomic_DNA"/>
</dbReference>
<accession>A0A4Z2E0W2</accession>
<dbReference type="Proteomes" id="UP000314294">
    <property type="component" value="Unassembled WGS sequence"/>
</dbReference>